<feature type="region of interest" description="Disordered" evidence="1">
    <location>
        <begin position="168"/>
        <end position="210"/>
    </location>
</feature>
<gene>
    <name evidence="2" type="ORF">UV74_C0008G0002</name>
</gene>
<evidence type="ECO:0000256" key="1">
    <source>
        <dbReference type="SAM" id="MobiDB-lite"/>
    </source>
</evidence>
<feature type="compositionally biased region" description="Polar residues" evidence="1">
    <location>
        <begin position="324"/>
        <end position="338"/>
    </location>
</feature>
<dbReference type="EMBL" id="LCFQ01000008">
    <property type="protein sequence ID" value="KKS97851.1"/>
    <property type="molecule type" value="Genomic_DNA"/>
</dbReference>
<protein>
    <submittedName>
        <fullName evidence="2">Uncharacterized protein</fullName>
    </submittedName>
</protein>
<dbReference type="AlphaFoldDB" id="A0A0G1FS52"/>
<dbReference type="Proteomes" id="UP000034090">
    <property type="component" value="Unassembled WGS sequence"/>
</dbReference>
<evidence type="ECO:0000313" key="3">
    <source>
        <dbReference type="Proteomes" id="UP000034090"/>
    </source>
</evidence>
<name>A0A0G1FS52_9BACT</name>
<reference evidence="2 3" key="1">
    <citation type="journal article" date="2015" name="Nature">
        <title>rRNA introns, odd ribosomes, and small enigmatic genomes across a large radiation of phyla.</title>
        <authorList>
            <person name="Brown C.T."/>
            <person name="Hug L.A."/>
            <person name="Thomas B.C."/>
            <person name="Sharon I."/>
            <person name="Castelle C.J."/>
            <person name="Singh A."/>
            <person name="Wilkins M.J."/>
            <person name="Williams K.H."/>
            <person name="Banfield J.F."/>
        </authorList>
    </citation>
    <scope>NUCLEOTIDE SEQUENCE [LARGE SCALE GENOMIC DNA]</scope>
</reference>
<feature type="region of interest" description="Disordered" evidence="1">
    <location>
        <begin position="319"/>
        <end position="343"/>
    </location>
</feature>
<organism evidence="2 3">
    <name type="scientific">Candidatus Woesebacteria bacterium GW2011_GWB1_43_14</name>
    <dbReference type="NCBI Taxonomy" id="1618578"/>
    <lineage>
        <taxon>Bacteria</taxon>
        <taxon>Candidatus Woeseibacteriota</taxon>
    </lineage>
</organism>
<accession>A0A0G1FS52</accession>
<feature type="compositionally biased region" description="Basic and acidic residues" evidence="1">
    <location>
        <begin position="172"/>
        <end position="210"/>
    </location>
</feature>
<comment type="caution">
    <text evidence="2">The sequence shown here is derived from an EMBL/GenBank/DDBJ whole genome shotgun (WGS) entry which is preliminary data.</text>
</comment>
<sequence>MSEGEKPRIIIAGKDAPIDDIRRRAEATRVSPFETLPQPITGPEGEDWAPWIVKSRKEVEDIKNDVLQVEIRRLARRPDVMVTQDTLTGSYDNIDRLVREKEITQEEADPWQLRIVTRYIELLGKDKKGSTIDKILEALPPSVAAGAVHFADELAERFPGAVSDFIKKRGKRSEEGKAPSEKKEGVGGKDEGGGPPERPPDGPPKEKDDLPDDFLKLNKLILSDKTPEDKRKRAMEKRDKMWEEFTKDNPGFVKDVTQTLLNKIRDSNWNHVKDDVRNLAIDIENEARMLGILTPETEGMLRAAIAGEALRISVIGFDKRPSKGTPQDASWLASQGQSEDGLKLDEKRVEREAFFPLGIEPHDFVGASAPKEFEPPTPEELAKLLTEKLAKQAQGEEMTDQEKREYMRRYAASPPPNEVVAIFQQGRLKIFKDSWEESVRFLDITNKEQRNLWALLNMEAFNHGIIANPHARWKGVIDFWMTDLRDATRLLPGDQLEGNREGIADTERLIKAMMAVSASARVMEITSGSTGKYATYMAPGDREGPDLDKADEWSEFLLHDDAEKLARVISNPLVRYFYTRLLSDAGYEDLTALAGKDNLTYKDILAVEKFSKDKARGVGEPEAKKKGKLIEFLRKRGLKVDKKVFEYRGGFNGYIEYLLTEDEEVRRFVKEHTGGDEVVAWSAAKLACDAFLVDKYTQWEFDMTETQAKTQNPEKWDSTFHKTDIDYGQLLPSPGWGGNPLTAMIQPMFLPRHIKRVWTGRDRAILDLADQAFHPPEMEAVSKLRPKVLVPSMVVHLKDYVRYNDALWIFLGGSRGQKIPQWTSRVMQEDLPQIVDLLDQAYGIKKPNDEPNSVAFKAVTAIMMARIIQCKTLAAAVESSRPGGSDYSKIIFDPENRDRPFLEVMQFLWGPDLDAKRGFLASMAGGRTRFIFEGSELAEFALQDTHNLLVTNDQDPKGRGVAQTVNTIGFVLDVAKAFGGDKGSRR</sequence>
<evidence type="ECO:0000313" key="2">
    <source>
        <dbReference type="EMBL" id="KKS97851.1"/>
    </source>
</evidence>
<proteinExistence type="predicted"/>